<dbReference type="AlphaFoldDB" id="B8BS22"/>
<keyword evidence="3" id="KW-1185">Reference proteome</keyword>
<evidence type="ECO:0000313" key="2">
    <source>
        <dbReference type="EMBL" id="EED96053.1"/>
    </source>
</evidence>
<dbReference type="PaxDb" id="35128-Thaps21016"/>
<evidence type="ECO:0000256" key="1">
    <source>
        <dbReference type="SAM" id="MobiDB-lite"/>
    </source>
</evidence>
<dbReference type="PANTHER" id="PTHR16537">
    <property type="entry name" value="SJOEGREN SYNDROME/SCLERODERMA AUTOANTIGEN 1"/>
    <property type="match status" value="1"/>
</dbReference>
<dbReference type="RefSeq" id="XP_002286412.1">
    <property type="nucleotide sequence ID" value="XM_002286376.1"/>
</dbReference>
<dbReference type="GeneID" id="7449084"/>
<dbReference type="PROSITE" id="PS50096">
    <property type="entry name" value="IQ"/>
    <property type="match status" value="1"/>
</dbReference>
<dbReference type="InterPro" id="IPR051888">
    <property type="entry name" value="UPF0148_domain"/>
</dbReference>
<feature type="compositionally biased region" description="Polar residues" evidence="1">
    <location>
        <begin position="14"/>
        <end position="35"/>
    </location>
</feature>
<dbReference type="HOGENOM" id="CLU_311139_0_0_1"/>
<evidence type="ECO:0000313" key="3">
    <source>
        <dbReference type="Proteomes" id="UP000001449"/>
    </source>
</evidence>
<feature type="region of interest" description="Disordered" evidence="1">
    <location>
        <begin position="814"/>
        <end position="841"/>
    </location>
</feature>
<feature type="region of interest" description="Disordered" evidence="1">
    <location>
        <begin position="285"/>
        <end position="314"/>
    </location>
</feature>
<feature type="compositionally biased region" description="Low complexity" evidence="1">
    <location>
        <begin position="814"/>
        <end position="825"/>
    </location>
</feature>
<dbReference type="Proteomes" id="UP000001449">
    <property type="component" value="Chromosome 1"/>
</dbReference>
<feature type="region of interest" description="Disordered" evidence="1">
    <location>
        <begin position="1"/>
        <end position="41"/>
    </location>
</feature>
<dbReference type="InterPro" id="IPR009563">
    <property type="entry name" value="SSSCA1"/>
</dbReference>
<dbReference type="EMBL" id="CM000638">
    <property type="protein sequence ID" value="EED96053.1"/>
    <property type="molecule type" value="Genomic_DNA"/>
</dbReference>
<reference evidence="2 3" key="1">
    <citation type="journal article" date="2004" name="Science">
        <title>The genome of the diatom Thalassiosira pseudonana: ecology, evolution, and metabolism.</title>
        <authorList>
            <person name="Armbrust E.V."/>
            <person name="Berges J.A."/>
            <person name="Bowler C."/>
            <person name="Green B.R."/>
            <person name="Martinez D."/>
            <person name="Putnam N.H."/>
            <person name="Zhou S."/>
            <person name="Allen A.E."/>
            <person name="Apt K.E."/>
            <person name="Bechner M."/>
            <person name="Brzezinski M.A."/>
            <person name="Chaal B.K."/>
            <person name="Chiovitti A."/>
            <person name="Davis A.K."/>
            <person name="Demarest M.S."/>
            <person name="Detter J.C."/>
            <person name="Glavina T."/>
            <person name="Goodstein D."/>
            <person name="Hadi M.Z."/>
            <person name="Hellsten U."/>
            <person name="Hildebrand M."/>
            <person name="Jenkins B.D."/>
            <person name="Jurka J."/>
            <person name="Kapitonov V.V."/>
            <person name="Kroger N."/>
            <person name="Lau W.W."/>
            <person name="Lane T.W."/>
            <person name="Larimer F.W."/>
            <person name="Lippmeier J.C."/>
            <person name="Lucas S."/>
            <person name="Medina M."/>
            <person name="Montsant A."/>
            <person name="Obornik M."/>
            <person name="Parker M.S."/>
            <person name="Palenik B."/>
            <person name="Pazour G.J."/>
            <person name="Richardson P.M."/>
            <person name="Rynearson T.A."/>
            <person name="Saito M.A."/>
            <person name="Schwartz D.C."/>
            <person name="Thamatrakoln K."/>
            <person name="Valentin K."/>
            <person name="Vardi A."/>
            <person name="Wilkerson F.P."/>
            <person name="Rokhsar D.S."/>
        </authorList>
    </citation>
    <scope>NUCLEOTIDE SEQUENCE [LARGE SCALE GENOMIC DNA]</scope>
    <source>
        <strain evidence="2 3">CCMP1335</strain>
    </source>
</reference>
<dbReference type="InParanoid" id="B8BS22"/>
<gene>
    <name evidence="2" type="ORF">THAPSDRAFT_21016</name>
</gene>
<accession>B8BS22</accession>
<proteinExistence type="predicted"/>
<organism evidence="2 3">
    <name type="scientific">Thalassiosira pseudonana</name>
    <name type="common">Marine diatom</name>
    <name type="synonym">Cyclotella nana</name>
    <dbReference type="NCBI Taxonomy" id="35128"/>
    <lineage>
        <taxon>Eukaryota</taxon>
        <taxon>Sar</taxon>
        <taxon>Stramenopiles</taxon>
        <taxon>Ochrophyta</taxon>
        <taxon>Bacillariophyta</taxon>
        <taxon>Coscinodiscophyceae</taxon>
        <taxon>Thalassiosirophycidae</taxon>
        <taxon>Thalassiosirales</taxon>
        <taxon>Thalassiosiraceae</taxon>
        <taxon>Thalassiosira</taxon>
    </lineage>
</organism>
<name>B8BS22_THAPS</name>
<feature type="compositionally biased region" description="Polar residues" evidence="1">
    <location>
        <begin position="291"/>
        <end position="300"/>
    </location>
</feature>
<dbReference type="Pfam" id="PF06677">
    <property type="entry name" value="Auto_anti-p27"/>
    <property type="match status" value="2"/>
</dbReference>
<dbReference type="KEGG" id="tps:THAPSDRAFT_21016"/>
<protein>
    <submittedName>
        <fullName evidence="2">Uncharacterized protein</fullName>
    </submittedName>
</protein>
<dbReference type="eggNOG" id="ENOG502QZ6S">
    <property type="taxonomic scope" value="Eukaryota"/>
</dbReference>
<reference evidence="2 3" key="2">
    <citation type="journal article" date="2008" name="Nature">
        <title>The Phaeodactylum genome reveals the evolutionary history of diatom genomes.</title>
        <authorList>
            <person name="Bowler C."/>
            <person name="Allen A.E."/>
            <person name="Badger J.H."/>
            <person name="Grimwood J."/>
            <person name="Jabbari K."/>
            <person name="Kuo A."/>
            <person name="Maheswari U."/>
            <person name="Martens C."/>
            <person name="Maumus F."/>
            <person name="Otillar R.P."/>
            <person name="Rayko E."/>
            <person name="Salamov A."/>
            <person name="Vandepoele K."/>
            <person name="Beszteri B."/>
            <person name="Gruber A."/>
            <person name="Heijde M."/>
            <person name="Katinka M."/>
            <person name="Mock T."/>
            <person name="Valentin K."/>
            <person name="Verret F."/>
            <person name="Berges J.A."/>
            <person name="Brownlee C."/>
            <person name="Cadoret J.P."/>
            <person name="Chiovitti A."/>
            <person name="Choi C.J."/>
            <person name="Coesel S."/>
            <person name="De Martino A."/>
            <person name="Detter J.C."/>
            <person name="Durkin C."/>
            <person name="Falciatore A."/>
            <person name="Fournet J."/>
            <person name="Haruta M."/>
            <person name="Huysman M.J."/>
            <person name="Jenkins B.D."/>
            <person name="Jiroutova K."/>
            <person name="Jorgensen R.E."/>
            <person name="Joubert Y."/>
            <person name="Kaplan A."/>
            <person name="Kroger N."/>
            <person name="Kroth P.G."/>
            <person name="La Roche J."/>
            <person name="Lindquist E."/>
            <person name="Lommer M."/>
            <person name="Martin-Jezequel V."/>
            <person name="Lopez P.J."/>
            <person name="Lucas S."/>
            <person name="Mangogna M."/>
            <person name="McGinnis K."/>
            <person name="Medlin L.K."/>
            <person name="Montsant A."/>
            <person name="Oudot-Le Secq M.P."/>
            <person name="Napoli C."/>
            <person name="Obornik M."/>
            <person name="Parker M.S."/>
            <person name="Petit J.L."/>
            <person name="Porcel B.M."/>
            <person name="Poulsen N."/>
            <person name="Robison M."/>
            <person name="Rychlewski L."/>
            <person name="Rynearson T.A."/>
            <person name="Schmutz J."/>
            <person name="Shapiro H."/>
            <person name="Siaut M."/>
            <person name="Stanley M."/>
            <person name="Sussman M.R."/>
            <person name="Taylor A.R."/>
            <person name="Vardi A."/>
            <person name="von Dassow P."/>
            <person name="Vyverman W."/>
            <person name="Willis A."/>
            <person name="Wyrwicz L.S."/>
            <person name="Rokhsar D.S."/>
            <person name="Weissenbach J."/>
            <person name="Armbrust E.V."/>
            <person name="Green B.R."/>
            <person name="Van de Peer Y."/>
            <person name="Grigoriev I.V."/>
        </authorList>
    </citation>
    <scope>NUCLEOTIDE SEQUENCE [LARGE SCALE GENOMIC DNA]</scope>
    <source>
        <strain evidence="2 3">CCMP1335</strain>
    </source>
</reference>
<feature type="compositionally biased region" description="Basic and acidic residues" evidence="1">
    <location>
        <begin position="302"/>
        <end position="313"/>
    </location>
</feature>
<dbReference type="PANTHER" id="PTHR16537:SF1">
    <property type="entry name" value="PROTEIN ZNRD2"/>
    <property type="match status" value="1"/>
</dbReference>
<sequence length="945" mass="105464">MFGFFTRQPEQHNEVANSSKRNSSLCLDSETQSTTFDDERDDTICRDDTSFHNDDSNDEQSYDMGLFESEDCGEEYSYEEHDSMFSQNIEHTLSTMQLEKDTNEVLETTEAGLKELDKLVGGLMMKEEEQTAGFDMPEYSIRRSIATKVIAKKFAKGYTLLEEPCDDCEMPMMQDKKGKVGCKVCPVIKKWVFKKQDQAMEVEDVEREEKVVHYTRDVHVDTMENDDSRDDECVERDVEEEEHRCEVVCDTSDEAVANEDITETPLNAISTVSSLGQRCIGESAKTRNRGGWNNESSLSQDDSDKSEVEEKPQKRVIGIVVKNSSESEGGNEEYKAHIEERAEEIIRRARVSLQRSQSGVAVAPPTLLSPRTKTRNKHSEWLLFAGSKMKSWDAAVVIQAFGRRVIARQAFLDHLNEKRNRIYRDLLAAAQHRAIANDDVIAEARTQESEHPCDEIVEAKDPEPSDFFNLSEPQPDDYVQNNLVDSEDIKCVVEEIAKATVAPRPEHHYSEIITVETVNATVHKPDPPMFTGTIQPTTMPHVPKRNAIAKVACKFDDALTKAVANVKDMVTCSSNANNFEGALEIGKDYYKSAPAKATGRTPVDAESNRRAALTQIMYRTRLGWKIANNSCSECKMPLMMRPGDVKLTCVVCDESDPVSRANGGSSVASHQPFNAYWPTPLHVNDKILSATSHQTFSAAHNNSMTSVVSHQPFNAAYNPAHTMQVRANRISSRQPLNTQMNTANIDSSGSVRSGNSVMRGQLLTMQANNYLRSNWIKLKHGCPRCNLPLMRDLSKNMDHCRQCGPVAFNLNPSQSNFSTSASSANEGSGLRPKEDTSSASLLDADCNDDVSVDQQSVLSNAFAGAQARKHGWNYTRTTPVFHQRTGNNLRPANDIASVSVNQPLNALSAVEEARLRIESARQYMKARNPSITMPMNGRGGSQSFR</sequence>